<dbReference type="HAMAP" id="MF_00698">
    <property type="entry name" value="Aminopeptidase_S15"/>
    <property type="match status" value="1"/>
</dbReference>
<dbReference type="SUPFAM" id="SSF81761">
    <property type="entry name" value="X-Prolyl dipeptidyl aminopeptidase PepX, N-terminal domain"/>
    <property type="match status" value="1"/>
</dbReference>
<keyword evidence="8 9" id="KW-0720">Serine protease</keyword>
<accession>A0A6A0B5V0</accession>
<dbReference type="SUPFAM" id="SSF53474">
    <property type="entry name" value="alpha/beta-Hydrolases"/>
    <property type="match status" value="1"/>
</dbReference>
<dbReference type="InterPro" id="IPR008252">
    <property type="entry name" value="Pept_S15_Xpro"/>
</dbReference>
<comment type="catalytic activity">
    <reaction evidence="1 9">
        <text>Hydrolyzes Xaa-Pro-|- bonds to release unblocked, N-terminal dipeptides from substrates including Ala-Pro-|-p-nitroanilide and (sequentially) Tyr-Pro-|-Phe-Pro-|-Gly-Pro-|-Ile.</text>
        <dbReference type="EC" id="3.4.14.11"/>
    </reaction>
</comment>
<dbReference type="Pfam" id="PF08530">
    <property type="entry name" value="PepX_C"/>
    <property type="match status" value="1"/>
</dbReference>
<dbReference type="InterPro" id="IPR000383">
    <property type="entry name" value="Xaa-Pro-like_dom"/>
</dbReference>
<dbReference type="Pfam" id="PF02129">
    <property type="entry name" value="Peptidase_S15"/>
    <property type="match status" value="1"/>
</dbReference>
<evidence type="ECO:0000256" key="4">
    <source>
        <dbReference type="ARBA" id="ARBA00011738"/>
    </source>
</evidence>
<dbReference type="EMBL" id="BLLH01000004">
    <property type="protein sequence ID" value="GFH40612.1"/>
    <property type="molecule type" value="Genomic_DNA"/>
</dbReference>
<dbReference type="Pfam" id="PF09168">
    <property type="entry name" value="PepX_N"/>
    <property type="match status" value="1"/>
</dbReference>
<comment type="caution">
    <text evidence="12">The sequence shown here is derived from an EMBL/GenBank/DDBJ whole genome shotgun (WGS) entry which is preliminary data.</text>
</comment>
<dbReference type="PRINTS" id="PR00923">
    <property type="entry name" value="LACTOPTASE"/>
</dbReference>
<dbReference type="NCBIfam" id="NF003783">
    <property type="entry name" value="PRK05371.1-4"/>
    <property type="match status" value="1"/>
</dbReference>
<feature type="active site" description="Charge relay system" evidence="9">
    <location>
        <position position="477"/>
    </location>
</feature>
<keyword evidence="13" id="KW-1185">Reference proteome</keyword>
<dbReference type="Gene3D" id="3.40.50.1820">
    <property type="entry name" value="alpha/beta hydrolase"/>
    <property type="match status" value="1"/>
</dbReference>
<dbReference type="InterPro" id="IPR008979">
    <property type="entry name" value="Galactose-bd-like_sf"/>
</dbReference>
<comment type="function">
    <text evidence="2 9">Removes N-terminal dipeptides sequentially from polypeptides having unsubstituted N-termini provided that the penultimate residue is proline.</text>
</comment>
<organism evidence="12 13">
    <name type="scientific">Pseudolactococcus insecticola</name>
    <dbReference type="NCBI Taxonomy" id="2709158"/>
    <lineage>
        <taxon>Bacteria</taxon>
        <taxon>Bacillati</taxon>
        <taxon>Bacillota</taxon>
        <taxon>Bacilli</taxon>
        <taxon>Lactobacillales</taxon>
        <taxon>Streptococcaceae</taxon>
        <taxon>Pseudolactococcus</taxon>
    </lineage>
</organism>
<dbReference type="GO" id="GO:0004177">
    <property type="term" value="F:aminopeptidase activity"/>
    <property type="evidence" value="ECO:0007669"/>
    <property type="project" value="UniProtKB-KW"/>
</dbReference>
<feature type="domain" description="Xaa-Pro dipeptidyl-peptidase C-terminal" evidence="10">
    <location>
        <begin position="523"/>
        <end position="764"/>
    </location>
</feature>
<evidence type="ECO:0000256" key="1">
    <source>
        <dbReference type="ARBA" id="ARBA00000123"/>
    </source>
</evidence>
<dbReference type="GO" id="GO:0008236">
    <property type="term" value="F:serine-type peptidase activity"/>
    <property type="evidence" value="ECO:0007669"/>
    <property type="project" value="UniProtKB-KW"/>
</dbReference>
<comment type="similarity">
    <text evidence="3 9">Belongs to the peptidase S15 family.</text>
</comment>
<keyword evidence="5 9" id="KW-0031">Aminopeptidase</keyword>
<evidence type="ECO:0000256" key="7">
    <source>
        <dbReference type="ARBA" id="ARBA00022801"/>
    </source>
</evidence>
<evidence type="ECO:0000259" key="10">
    <source>
        <dbReference type="SMART" id="SM00939"/>
    </source>
</evidence>
<proteinExistence type="inferred from homology"/>
<dbReference type="GO" id="GO:0006508">
    <property type="term" value="P:proteolysis"/>
    <property type="evidence" value="ECO:0007669"/>
    <property type="project" value="UniProtKB-KW"/>
</dbReference>
<dbReference type="Proteomes" id="UP000475928">
    <property type="component" value="Unassembled WGS sequence"/>
</dbReference>
<evidence type="ECO:0000256" key="3">
    <source>
        <dbReference type="ARBA" id="ARBA00010819"/>
    </source>
</evidence>
<dbReference type="SUPFAM" id="SSF49785">
    <property type="entry name" value="Galactose-binding domain-like"/>
    <property type="match status" value="1"/>
</dbReference>
<feature type="domain" description="X-Prolyl dipeptidyl aminopeptidase PepX N-terminal" evidence="11">
    <location>
        <begin position="1"/>
        <end position="146"/>
    </location>
</feature>
<evidence type="ECO:0000256" key="8">
    <source>
        <dbReference type="ARBA" id="ARBA00022825"/>
    </source>
</evidence>
<dbReference type="GO" id="GO:0005737">
    <property type="term" value="C:cytoplasm"/>
    <property type="evidence" value="ECO:0007669"/>
    <property type="project" value="UniProtKB-SubCell"/>
</dbReference>
<evidence type="ECO:0000259" key="11">
    <source>
        <dbReference type="SMART" id="SM00940"/>
    </source>
</evidence>
<feature type="active site" description="Charge relay system" evidence="9">
    <location>
        <position position="357"/>
    </location>
</feature>
<dbReference type="Gene3D" id="1.10.246.70">
    <property type="match status" value="1"/>
</dbReference>
<sequence>MTRFNQFSIIDKTFDEKLADLAGLRFKFDTQLESKRNLKNWLLTAPVDLTTLAATDRETLWDFLHSDTPLTWDIFYAIGLQLLDFVANFEFSLSDSLTFASDLHLPTVDLTQDTSSEHVISAIYLLMLSRRKNAMTLVEFWVSEGLLPLDNHYHFFNDKSLATFDTAQTLTREFVYVESPVDTERRGDYDLIKVEIIRPQFDGKLPVIMTASPYHLGTNDLANDQKLHDMAVPLTQKPLGFIEITDADDTVDSFPNYDKKPVPMAKNNQAQGHFTHGWTYSLNDYFLARGFASIYVASVGTRGSDGFMTSGDYQQIAGVTAVIDWLNGRARAFTSRKKTHELTADWATGHVVMTGKSYLGTLAYGAATTGVSGLDVIIAEAGITSWYDYYRENGLVRSPGGYPGEDLDVLAELTYSRNLDAADFLTGNATYQKQLADMTTQLDRASGDYNSYWHARNYLPNADKVTADVIIVHGMQDFNVTAQHAFKFWHALPQHVVKHAFLHQGSHVYINNWQSIDFSETINAYLTAKLLENPLSLDLPPVIWQENGAYQSFKTLDNFGATNISESPLGFEGEFASFDNHYDDQTFDGYSRDFRRFKTDLFAGKANAAVIDINVPEDSIINGQIVLNLRIKLNDTKGILSAQILDYGSKKRLNDAPGTLALKAIDLGRNFAYDDVKDLALTEMPYKVVTKGFMNLQNRQNLLEINSVTPDEWLKVEMRLEPTIYQLHENDTLRLLIYSTDFEHTVRDNRDVTYTLNLEKSRLYVPKESGESK</sequence>
<evidence type="ECO:0000256" key="6">
    <source>
        <dbReference type="ARBA" id="ARBA00022670"/>
    </source>
</evidence>
<protein>
    <recommendedName>
        <fullName evidence="9">Xaa-Pro dipeptidyl-peptidase</fullName>
        <ecNumber evidence="9">3.4.14.11</ecNumber>
    </recommendedName>
    <alternativeName>
        <fullName evidence="9">X-Pro dipeptidyl-peptidase</fullName>
    </alternativeName>
    <alternativeName>
        <fullName evidence="9">X-prolyl-dipeptidyl aminopeptidase</fullName>
        <shortName evidence="9">X-PDAP</shortName>
    </alternativeName>
</protein>
<feature type="active site" description="Charge relay system" evidence="9">
    <location>
        <position position="507"/>
    </location>
</feature>
<dbReference type="InterPro" id="IPR036313">
    <property type="entry name" value="PepX_N_dom_sf"/>
</dbReference>
<evidence type="ECO:0000256" key="2">
    <source>
        <dbReference type="ARBA" id="ARBA00003997"/>
    </source>
</evidence>
<keyword evidence="9" id="KW-0963">Cytoplasm</keyword>
<name>A0A6A0B5V0_9LACT</name>
<dbReference type="RefSeq" id="WP_172356293.1">
    <property type="nucleotide sequence ID" value="NZ_BLLH01000004.1"/>
</dbReference>
<dbReference type="SMART" id="SM00940">
    <property type="entry name" value="PepX_N"/>
    <property type="match status" value="1"/>
</dbReference>
<evidence type="ECO:0000313" key="12">
    <source>
        <dbReference type="EMBL" id="GFH40612.1"/>
    </source>
</evidence>
<evidence type="ECO:0000313" key="13">
    <source>
        <dbReference type="Proteomes" id="UP000475928"/>
    </source>
</evidence>
<gene>
    <name evidence="9 12" type="primary">pepX</name>
    <name evidence="12" type="ORF">Hs20B_10100</name>
</gene>
<dbReference type="InterPro" id="IPR029058">
    <property type="entry name" value="AB_hydrolase_fold"/>
</dbReference>
<dbReference type="SMART" id="SM00939">
    <property type="entry name" value="PepX_C"/>
    <property type="match status" value="1"/>
</dbReference>
<comment type="subunit">
    <text evidence="4 9">Homodimer.</text>
</comment>
<dbReference type="InterPro" id="IPR015251">
    <property type="entry name" value="PepX_N_dom"/>
</dbReference>
<evidence type="ECO:0000256" key="9">
    <source>
        <dbReference type="HAMAP-Rule" id="MF_00698"/>
    </source>
</evidence>
<evidence type="ECO:0000256" key="5">
    <source>
        <dbReference type="ARBA" id="ARBA00022438"/>
    </source>
</evidence>
<keyword evidence="6 9" id="KW-0645">Protease</keyword>
<reference evidence="12 13" key="1">
    <citation type="submission" date="2020-02" db="EMBL/GenBank/DDBJ databases">
        <title>Draft genome sequence of Lactococcus sp. Hs20B0-1.</title>
        <authorList>
            <person name="Noda S."/>
            <person name="Yuki M."/>
            <person name="Ohkuma M."/>
        </authorList>
    </citation>
    <scope>NUCLEOTIDE SEQUENCE [LARGE SCALE GENOMIC DNA]</scope>
    <source>
        <strain evidence="12 13">Hs20B0-1</strain>
    </source>
</reference>
<dbReference type="InterPro" id="IPR013736">
    <property type="entry name" value="Xaa-Pro_dipept_C"/>
</dbReference>
<dbReference type="GO" id="GO:0008239">
    <property type="term" value="F:dipeptidyl-peptidase activity"/>
    <property type="evidence" value="ECO:0007669"/>
    <property type="project" value="UniProtKB-UniRule"/>
</dbReference>
<comment type="subcellular location">
    <subcellularLocation>
        <location evidence="9">Cytoplasm</location>
    </subcellularLocation>
</comment>
<keyword evidence="7 9" id="KW-0378">Hydrolase</keyword>
<dbReference type="EC" id="3.4.14.11" evidence="9"/>
<dbReference type="AlphaFoldDB" id="A0A6A0B5V0"/>
<dbReference type="Gene3D" id="2.60.120.260">
    <property type="entry name" value="Galactose-binding domain-like"/>
    <property type="match status" value="1"/>
</dbReference>